<dbReference type="SUPFAM" id="SSF51569">
    <property type="entry name" value="Aldolase"/>
    <property type="match status" value="1"/>
</dbReference>
<dbReference type="InterPro" id="IPR036732">
    <property type="entry name" value="AFP_Neu5c_C_sf"/>
</dbReference>
<dbReference type="InterPro" id="IPR051690">
    <property type="entry name" value="PseI-like"/>
</dbReference>
<dbReference type="CDD" id="cd11615">
    <property type="entry name" value="SAF_NeuB_like"/>
    <property type="match status" value="1"/>
</dbReference>
<keyword evidence="3" id="KW-1185">Reference proteome</keyword>
<accession>A0A150XC28</accession>
<protein>
    <submittedName>
        <fullName evidence="2">N-acetylneuraminate synthase</fullName>
    </submittedName>
</protein>
<gene>
    <name evidence="2" type="ORF">MB14_03140</name>
</gene>
<dbReference type="GO" id="GO:0047444">
    <property type="term" value="F:N-acylneuraminate-9-phosphate synthase activity"/>
    <property type="evidence" value="ECO:0007669"/>
    <property type="project" value="TreeGrafter"/>
</dbReference>
<dbReference type="Pfam" id="PF03102">
    <property type="entry name" value="NeuB"/>
    <property type="match status" value="1"/>
</dbReference>
<dbReference type="RefSeq" id="WP_062591336.1">
    <property type="nucleotide sequence ID" value="NZ_LQZQ01000023.1"/>
</dbReference>
<dbReference type="InterPro" id="IPR013974">
    <property type="entry name" value="SAF"/>
</dbReference>
<comment type="caution">
    <text evidence="2">The sequence shown here is derived from an EMBL/GenBank/DDBJ whole genome shotgun (WGS) entry which is preliminary data.</text>
</comment>
<dbReference type="Gene3D" id="3.90.1210.10">
    <property type="entry name" value="Antifreeze-like/N-acetylneuraminic acid synthase C-terminal domain"/>
    <property type="match status" value="1"/>
</dbReference>
<dbReference type="InterPro" id="IPR020007">
    <property type="entry name" value="NeuB/NeuA"/>
</dbReference>
<name>A0A150XC28_ROSEK</name>
<organism evidence="2 3">
    <name type="scientific">Roseivirga ehrenbergii (strain DSM 102268 / JCM 13514 / KCTC 12282 / NCIMB 14502 / KMM 6017)</name>
    <dbReference type="NCBI Taxonomy" id="279360"/>
    <lineage>
        <taxon>Bacteria</taxon>
        <taxon>Pseudomonadati</taxon>
        <taxon>Bacteroidota</taxon>
        <taxon>Cytophagia</taxon>
        <taxon>Cytophagales</taxon>
        <taxon>Roseivirgaceae</taxon>
        <taxon>Roseivirga</taxon>
    </lineage>
</organism>
<dbReference type="PROSITE" id="PS50844">
    <property type="entry name" value="AFP_LIKE"/>
    <property type="match status" value="1"/>
</dbReference>
<evidence type="ECO:0000259" key="1">
    <source>
        <dbReference type="PROSITE" id="PS50844"/>
    </source>
</evidence>
<dbReference type="InterPro" id="IPR057736">
    <property type="entry name" value="SAF_PseI/NeuA/NeuB"/>
</dbReference>
<dbReference type="GO" id="GO:0016051">
    <property type="term" value="P:carbohydrate biosynthetic process"/>
    <property type="evidence" value="ECO:0007669"/>
    <property type="project" value="InterPro"/>
</dbReference>
<proteinExistence type="predicted"/>
<dbReference type="PANTHER" id="PTHR42966:SF1">
    <property type="entry name" value="SIALIC ACID SYNTHASE"/>
    <property type="match status" value="1"/>
</dbReference>
<dbReference type="InterPro" id="IPR013132">
    <property type="entry name" value="PseI/NeuA/B-like_N"/>
</dbReference>
<dbReference type="Proteomes" id="UP000075583">
    <property type="component" value="Unassembled WGS sequence"/>
</dbReference>
<dbReference type="InterPro" id="IPR013785">
    <property type="entry name" value="Aldolase_TIM"/>
</dbReference>
<reference evidence="2" key="1">
    <citation type="submission" date="2016-01" db="EMBL/GenBank/DDBJ databases">
        <title>Genome sequencing of Roseivirga ehrenbergii KMM 6017.</title>
        <authorList>
            <person name="Selvaratnam C."/>
            <person name="Thevarajoo S."/>
            <person name="Goh K.M."/>
            <person name="Ee R."/>
            <person name="Chan K.-G."/>
            <person name="Chong C.S."/>
        </authorList>
    </citation>
    <scope>NUCLEOTIDE SEQUENCE [LARGE SCALE GENOMIC DNA]</scope>
    <source>
        <strain evidence="2">KMM 6017</strain>
    </source>
</reference>
<dbReference type="SMART" id="SM00858">
    <property type="entry name" value="SAF"/>
    <property type="match status" value="1"/>
</dbReference>
<dbReference type="AlphaFoldDB" id="A0A150XC28"/>
<dbReference type="SUPFAM" id="SSF51269">
    <property type="entry name" value="AFP III-like domain"/>
    <property type="match status" value="1"/>
</dbReference>
<dbReference type="OrthoDB" id="9814210at2"/>
<dbReference type="STRING" id="279360.MB14_03140"/>
<dbReference type="NCBIfam" id="TIGR03569">
    <property type="entry name" value="NeuB_NnaB"/>
    <property type="match status" value="1"/>
</dbReference>
<dbReference type="Pfam" id="PF08666">
    <property type="entry name" value="SAF"/>
    <property type="match status" value="1"/>
</dbReference>
<sequence>MRKVLIIAEAGVNHNGDMEKARQLIDVAADSGADYVKFQSFKASKLVSKKAKRAEYQQNNIGDEKDDQLSMLEALELSDEDHLMLVDYCKSKSIEFLSTAFDEDGLTYLYKLGLRLFKSPSGEITNYPYLRKMSQLADQLILSTGMADLEEIGDALELLSSYGFKKEKITVLHCNTDYPTAMNDVNLRAMNSIGEHFGVSIGYSDHTLGIEVPIAAVAMGATVIEKHFTLDRDLPGPDHRASLEPDELVAMVRGIRNIESALSGSGLKEPSESEKKNKLVARRSIHMAVDVPVGTVLSEEHLITLRPGNGISPMKWPEIVGRKTCGNLIQGDILQLDDLVD</sequence>
<feature type="domain" description="AFP-like" evidence="1">
    <location>
        <begin position="284"/>
        <end position="341"/>
    </location>
</feature>
<dbReference type="EMBL" id="LQZQ01000023">
    <property type="protein sequence ID" value="KYG76258.1"/>
    <property type="molecule type" value="Genomic_DNA"/>
</dbReference>
<dbReference type="Gene3D" id="3.20.20.70">
    <property type="entry name" value="Aldolase class I"/>
    <property type="match status" value="1"/>
</dbReference>
<dbReference type="InterPro" id="IPR006190">
    <property type="entry name" value="SAF_AFP_Neu5Ac"/>
</dbReference>
<evidence type="ECO:0000313" key="2">
    <source>
        <dbReference type="EMBL" id="KYG76258.1"/>
    </source>
</evidence>
<dbReference type="PANTHER" id="PTHR42966">
    <property type="entry name" value="N-ACETYLNEURAMINATE SYNTHASE"/>
    <property type="match status" value="1"/>
</dbReference>
<evidence type="ECO:0000313" key="3">
    <source>
        <dbReference type="Proteomes" id="UP000075583"/>
    </source>
</evidence>